<reference evidence="2 3" key="1">
    <citation type="submission" date="2022-08" db="EMBL/GenBank/DDBJ databases">
        <title>Polyphasic taxonomy analysis of Qipengyuania sp.RS5-5.</title>
        <authorList>
            <person name="Xamxidin M."/>
            <person name="Wu M."/>
        </authorList>
    </citation>
    <scope>NUCLEOTIDE SEQUENCE [LARGE SCALE GENOMIC DNA]</scope>
    <source>
        <strain evidence="2 3">RS5-5</strain>
    </source>
</reference>
<comment type="caution">
    <text evidence="2">The sequence shown here is derived from an EMBL/GenBank/DDBJ whole genome shotgun (WGS) entry which is preliminary data.</text>
</comment>
<proteinExistence type="predicted"/>
<dbReference type="PANTHER" id="PTHR47755:SF1">
    <property type="entry name" value="CELL DIVISION PROTEIN FTSX"/>
    <property type="match status" value="1"/>
</dbReference>
<feature type="transmembrane region" description="Helical" evidence="1">
    <location>
        <begin position="277"/>
        <end position="302"/>
    </location>
</feature>
<keyword evidence="1" id="KW-0812">Transmembrane</keyword>
<sequence length="310" mass="32439">MKKPPTLGRKIARGFTRFGGERAAQLLPEARLAGPMPWVIAIMVTLVVVATAGGLAMRNIAETARAELAGGATVQVLEALPQERERQAQVVEAMLGSDPMVASIRRVPDEELDALLEPWLGADSESQAVPVPALIDVRLRGEVTQAALDDLQARIATRAPDARIDAQASWLAPVFGALTSMQYLALGLVMLLSLTSAAAVWLAARSALGTNRGTIEVVHMLGGTDSQIARIFERSIGFDATMGGAVGLTLGLGAILLLGRQFAALGSGMVAGGALGWLDWVIIAAVPLAAVALAMLTARLTVLSALRRML</sequence>
<dbReference type="EMBL" id="JANKHH010000008">
    <property type="protein sequence ID" value="MCR2835198.1"/>
    <property type="molecule type" value="Genomic_DNA"/>
</dbReference>
<evidence type="ECO:0000313" key="3">
    <source>
        <dbReference type="Proteomes" id="UP001206067"/>
    </source>
</evidence>
<protein>
    <submittedName>
        <fullName evidence="2">Cell division protein</fullName>
    </submittedName>
</protein>
<name>A0ABT1XU41_9SPHN</name>
<dbReference type="Proteomes" id="UP001206067">
    <property type="component" value="Unassembled WGS sequence"/>
</dbReference>
<keyword evidence="2" id="KW-0131">Cell cycle</keyword>
<organism evidence="2 3">
    <name type="scientific">Parerythrobacter lacustris</name>
    <dbReference type="NCBI Taxonomy" id="2969984"/>
    <lineage>
        <taxon>Bacteria</taxon>
        <taxon>Pseudomonadati</taxon>
        <taxon>Pseudomonadota</taxon>
        <taxon>Alphaproteobacteria</taxon>
        <taxon>Sphingomonadales</taxon>
        <taxon>Erythrobacteraceae</taxon>
        <taxon>Parerythrobacter</taxon>
    </lineage>
</organism>
<feature type="transmembrane region" description="Helical" evidence="1">
    <location>
        <begin position="38"/>
        <end position="57"/>
    </location>
</feature>
<evidence type="ECO:0000313" key="2">
    <source>
        <dbReference type="EMBL" id="MCR2835198.1"/>
    </source>
</evidence>
<keyword evidence="2" id="KW-0132">Cell division</keyword>
<dbReference type="PANTHER" id="PTHR47755">
    <property type="entry name" value="CELL DIVISION PROTEIN FTSX"/>
    <property type="match status" value="1"/>
</dbReference>
<keyword evidence="1" id="KW-1133">Transmembrane helix</keyword>
<dbReference type="InterPro" id="IPR004513">
    <property type="entry name" value="FtsX"/>
</dbReference>
<keyword evidence="1" id="KW-0472">Membrane</keyword>
<evidence type="ECO:0000256" key="1">
    <source>
        <dbReference type="SAM" id="Phobius"/>
    </source>
</evidence>
<dbReference type="GO" id="GO:0051301">
    <property type="term" value="P:cell division"/>
    <property type="evidence" value="ECO:0007669"/>
    <property type="project" value="UniProtKB-KW"/>
</dbReference>
<accession>A0ABT1XU41</accession>
<keyword evidence="3" id="KW-1185">Reference proteome</keyword>
<feature type="transmembrane region" description="Helical" evidence="1">
    <location>
        <begin position="183"/>
        <end position="204"/>
    </location>
</feature>
<gene>
    <name evidence="2" type="ORF">NSO95_14715</name>
</gene>
<feature type="transmembrane region" description="Helical" evidence="1">
    <location>
        <begin position="236"/>
        <end position="257"/>
    </location>
</feature>